<dbReference type="Gene3D" id="1.10.510.10">
    <property type="entry name" value="Transferase(Phosphotransferase) domain 1"/>
    <property type="match status" value="1"/>
</dbReference>
<sequence length="891" mass="97353">MDRSALFSPTGASDCLHLPLGRSAKRQCRSKRLASLQTRAQMSNKGKKHRAEQLNVLRELGQGSYGQVFEGTLQTSTGKDRVVLKRVKPRVEAAEVMGQMEHLLNVYAAKAAPQAVAHFLGYIEVTPTQATKSLTEGLWLMWRFEGSQTLWSYMRRTSLFRDECLVTLAADLCMPEPLAVATVMRQLCENLSAMHTAGLVHRDVKPANIIFAEQEKRFKLIDLGACADLRAGTNYVPDEGIMDPSYCPPEQYCLPTDSPDLARQFGVVRSAMSPMLWSRYKPDRFDSWSAGMVLLQLAVPKLRQMQSLRDFTKLLKREDCDIYAALKAARLPAKHTALLDADNGVGLDLLAGLLRPRSVEVMDDGGVRFVNHKSKAIRLPVSAALLHPYLQQAVNTSTSASAPSREGGSFSQSIHDMERTLTGTQASASNAGALGNAITFWKKTAGQLLSLEKKLVNQAAAVEFQTTQVTRLRTDVAQGRAKPSELQRSESLLDRMQGRLAGLQKELTTTAASAQSILGGFLGNADSASIPPAASISRQPSARAHGLGRATSPPSVRDDNSANPGGSSRLNTAATSMVMGGLKFTGLALNIATDLARSLSTEAVSAVAKLDAEVTAQRQAQRNTRAFLQLLQSASPAVTSQTSWEEMQSRLATEPIFQAVPAHLRLQIFQSYQAAVRKLEAAQRQQSAAAFQDLLTKSHQHAHTSWVDFQQRHASSPAFQGIADHAVAQRMFQKQTAGLLEAAGKQQAAAQVASAFTNLLSQLQPPLTPSSLWQSVRHQIQGDQRYHAVRESDRQALFMAFIAGLPEDVQAAESVPQEPELTGGDDVAARAQDSLSELQALRAEQARMKAEYDRMETKLKEMEARLQMKEPGPPPSQPRKINSSHLASRQW</sequence>
<evidence type="ECO:0000256" key="4">
    <source>
        <dbReference type="ARBA" id="ARBA00022840"/>
    </source>
</evidence>
<dbReference type="GO" id="GO:0005524">
    <property type="term" value="F:ATP binding"/>
    <property type="evidence" value="ECO:0007669"/>
    <property type="project" value="UniProtKB-UniRule"/>
</dbReference>
<reference evidence="8 9" key="1">
    <citation type="journal article" date="2024" name="Nat. Commun.">
        <title>Phylogenomics reveals the evolutionary origins of lichenization in chlorophyte algae.</title>
        <authorList>
            <person name="Puginier C."/>
            <person name="Libourel C."/>
            <person name="Otte J."/>
            <person name="Skaloud P."/>
            <person name="Haon M."/>
            <person name="Grisel S."/>
            <person name="Petersen M."/>
            <person name="Berrin J.G."/>
            <person name="Delaux P.M."/>
            <person name="Dal Grande F."/>
            <person name="Keller J."/>
        </authorList>
    </citation>
    <scope>NUCLEOTIDE SEQUENCE [LARGE SCALE GENOMIC DNA]</scope>
    <source>
        <strain evidence="8 9">SAG 2145</strain>
    </source>
</reference>
<name>A0AAW1RZ25_9CHLO</name>
<dbReference type="PANTHER" id="PTHR46699">
    <property type="entry name" value="SERINE/THREONINE-PROTEIN KINASE STN8, CHLOROPLASTIC-RELATED"/>
    <property type="match status" value="1"/>
</dbReference>
<feature type="compositionally biased region" description="Polar residues" evidence="6">
    <location>
        <begin position="879"/>
        <end position="891"/>
    </location>
</feature>
<evidence type="ECO:0000256" key="3">
    <source>
        <dbReference type="ARBA" id="ARBA00022777"/>
    </source>
</evidence>
<evidence type="ECO:0000256" key="5">
    <source>
        <dbReference type="PROSITE-ProRule" id="PRU10141"/>
    </source>
</evidence>
<evidence type="ECO:0000256" key="1">
    <source>
        <dbReference type="ARBA" id="ARBA00022679"/>
    </source>
</evidence>
<dbReference type="InterPro" id="IPR002713">
    <property type="entry name" value="FF_domain"/>
</dbReference>
<keyword evidence="9" id="KW-1185">Reference proteome</keyword>
<dbReference type="InterPro" id="IPR011009">
    <property type="entry name" value="Kinase-like_dom_sf"/>
</dbReference>
<dbReference type="SMART" id="SM00220">
    <property type="entry name" value="S_TKc"/>
    <property type="match status" value="1"/>
</dbReference>
<dbReference type="SUPFAM" id="SSF56112">
    <property type="entry name" value="Protein kinase-like (PK-like)"/>
    <property type="match status" value="1"/>
</dbReference>
<dbReference type="Gene3D" id="1.10.10.440">
    <property type="entry name" value="FF domain"/>
    <property type="match status" value="3"/>
</dbReference>
<dbReference type="PROSITE" id="PS00108">
    <property type="entry name" value="PROTEIN_KINASE_ST"/>
    <property type="match status" value="1"/>
</dbReference>
<dbReference type="PROSITE" id="PS50011">
    <property type="entry name" value="PROTEIN_KINASE_DOM"/>
    <property type="match status" value="1"/>
</dbReference>
<evidence type="ECO:0000313" key="9">
    <source>
        <dbReference type="Proteomes" id="UP001438707"/>
    </source>
</evidence>
<evidence type="ECO:0000313" key="8">
    <source>
        <dbReference type="EMBL" id="KAK9838686.1"/>
    </source>
</evidence>
<dbReference type="Proteomes" id="UP001438707">
    <property type="component" value="Unassembled WGS sequence"/>
</dbReference>
<dbReference type="InterPro" id="IPR036517">
    <property type="entry name" value="FF_domain_sf"/>
</dbReference>
<dbReference type="PROSITE" id="PS00107">
    <property type="entry name" value="PROTEIN_KINASE_ATP"/>
    <property type="match status" value="1"/>
</dbReference>
<gene>
    <name evidence="8" type="ORF">WJX74_001413</name>
</gene>
<dbReference type="PANTHER" id="PTHR46699:SF4">
    <property type="entry name" value="SERINE_THREONINE-PROTEIN KINASE STN7, CHLOROPLASTIC"/>
    <property type="match status" value="1"/>
</dbReference>
<feature type="domain" description="Protein kinase" evidence="7">
    <location>
        <begin position="54"/>
        <end position="390"/>
    </location>
</feature>
<evidence type="ECO:0000259" key="7">
    <source>
        <dbReference type="PROSITE" id="PS50011"/>
    </source>
</evidence>
<feature type="compositionally biased region" description="Low complexity" evidence="6">
    <location>
        <begin position="532"/>
        <end position="544"/>
    </location>
</feature>
<feature type="region of interest" description="Disordered" evidence="6">
    <location>
        <begin position="861"/>
        <end position="891"/>
    </location>
</feature>
<dbReference type="GO" id="GO:0004672">
    <property type="term" value="F:protein kinase activity"/>
    <property type="evidence" value="ECO:0007669"/>
    <property type="project" value="InterPro"/>
</dbReference>
<feature type="compositionally biased region" description="Polar residues" evidence="6">
    <location>
        <begin position="561"/>
        <end position="572"/>
    </location>
</feature>
<keyword evidence="4 5" id="KW-0067">ATP-binding</keyword>
<evidence type="ECO:0000256" key="2">
    <source>
        <dbReference type="ARBA" id="ARBA00022741"/>
    </source>
</evidence>
<proteinExistence type="predicted"/>
<feature type="binding site" evidence="5">
    <location>
        <position position="85"/>
    </location>
    <ligand>
        <name>ATP</name>
        <dbReference type="ChEBI" id="CHEBI:30616"/>
    </ligand>
</feature>
<organism evidence="8 9">
    <name type="scientific">Apatococcus lobatus</name>
    <dbReference type="NCBI Taxonomy" id="904363"/>
    <lineage>
        <taxon>Eukaryota</taxon>
        <taxon>Viridiplantae</taxon>
        <taxon>Chlorophyta</taxon>
        <taxon>core chlorophytes</taxon>
        <taxon>Trebouxiophyceae</taxon>
        <taxon>Chlorellales</taxon>
        <taxon>Chlorellaceae</taxon>
        <taxon>Apatococcus</taxon>
    </lineage>
</organism>
<keyword evidence="1" id="KW-0808">Transferase</keyword>
<dbReference type="AlphaFoldDB" id="A0AAW1RZ25"/>
<evidence type="ECO:0000256" key="6">
    <source>
        <dbReference type="SAM" id="MobiDB-lite"/>
    </source>
</evidence>
<keyword evidence="2 5" id="KW-0547">Nucleotide-binding</keyword>
<accession>A0AAW1RZ25</accession>
<feature type="region of interest" description="Disordered" evidence="6">
    <location>
        <begin position="532"/>
        <end position="572"/>
    </location>
</feature>
<protein>
    <recommendedName>
        <fullName evidence="7">Protein kinase domain-containing protein</fullName>
    </recommendedName>
</protein>
<dbReference type="InterPro" id="IPR017441">
    <property type="entry name" value="Protein_kinase_ATP_BS"/>
</dbReference>
<dbReference type="InterPro" id="IPR008271">
    <property type="entry name" value="Ser/Thr_kinase_AS"/>
</dbReference>
<dbReference type="EMBL" id="JALJOS010000005">
    <property type="protein sequence ID" value="KAK9838686.1"/>
    <property type="molecule type" value="Genomic_DNA"/>
</dbReference>
<comment type="caution">
    <text evidence="8">The sequence shown here is derived from an EMBL/GenBank/DDBJ whole genome shotgun (WGS) entry which is preliminary data.</text>
</comment>
<dbReference type="Gene3D" id="3.30.200.20">
    <property type="entry name" value="Phosphorylase Kinase, domain 1"/>
    <property type="match status" value="1"/>
</dbReference>
<dbReference type="Pfam" id="PF00069">
    <property type="entry name" value="Pkinase"/>
    <property type="match status" value="1"/>
</dbReference>
<dbReference type="SUPFAM" id="SSF81698">
    <property type="entry name" value="FF domain"/>
    <property type="match status" value="3"/>
</dbReference>
<dbReference type="InterPro" id="IPR000719">
    <property type="entry name" value="Prot_kinase_dom"/>
</dbReference>
<dbReference type="Pfam" id="PF01846">
    <property type="entry name" value="FF"/>
    <property type="match status" value="2"/>
</dbReference>
<keyword evidence="3" id="KW-0418">Kinase</keyword>
<dbReference type="SMART" id="SM00441">
    <property type="entry name" value="FF"/>
    <property type="match status" value="3"/>
</dbReference>